<gene>
    <name evidence="7" type="ORF">HMPREF0762_01641</name>
</gene>
<dbReference type="Pfam" id="PF01297">
    <property type="entry name" value="ZnuA"/>
    <property type="match status" value="1"/>
</dbReference>
<evidence type="ECO:0000313" key="8">
    <source>
        <dbReference type="Proteomes" id="UP000006001"/>
    </source>
</evidence>
<comment type="similarity">
    <text evidence="1 4">Belongs to the bacterial solute-binding protein 9 family.</text>
</comment>
<dbReference type="EMBL" id="ACUX02000016">
    <property type="protein sequence ID" value="EEZ60833.1"/>
    <property type="molecule type" value="Genomic_DNA"/>
</dbReference>
<evidence type="ECO:0000256" key="5">
    <source>
        <dbReference type="SAM" id="MobiDB-lite"/>
    </source>
</evidence>
<name>D0WIG6_SLAES</name>
<keyword evidence="3 6" id="KW-0732">Signal</keyword>
<dbReference type="PRINTS" id="PR00691">
    <property type="entry name" value="ADHESINB"/>
</dbReference>
<keyword evidence="8" id="KW-1185">Reference proteome</keyword>
<dbReference type="PANTHER" id="PTHR42953:SF3">
    <property type="entry name" value="HIGH-AFFINITY ZINC UPTAKE SYSTEM PROTEIN ZNUA"/>
    <property type="match status" value="1"/>
</dbReference>
<evidence type="ECO:0000256" key="3">
    <source>
        <dbReference type="ARBA" id="ARBA00022729"/>
    </source>
</evidence>
<evidence type="ECO:0000313" key="7">
    <source>
        <dbReference type="EMBL" id="EEZ60833.1"/>
    </source>
</evidence>
<evidence type="ECO:0000256" key="4">
    <source>
        <dbReference type="RuleBase" id="RU003512"/>
    </source>
</evidence>
<organism evidence="7 8">
    <name type="scientific">Slackia exigua (strain ATCC 700122 / DSM 15923 / CIP 105133 / JCM 11022 / KCTC 5966 / S-7)</name>
    <dbReference type="NCBI Taxonomy" id="649764"/>
    <lineage>
        <taxon>Bacteria</taxon>
        <taxon>Bacillati</taxon>
        <taxon>Actinomycetota</taxon>
        <taxon>Coriobacteriia</taxon>
        <taxon>Eggerthellales</taxon>
        <taxon>Eggerthellaceae</taxon>
        <taxon>Slackia</taxon>
    </lineage>
</organism>
<accession>D0WIG6</accession>
<dbReference type="GO" id="GO:0046872">
    <property type="term" value="F:metal ion binding"/>
    <property type="evidence" value="ECO:0007669"/>
    <property type="project" value="InterPro"/>
</dbReference>
<dbReference type="AlphaFoldDB" id="D0WIG6"/>
<dbReference type="InterPro" id="IPR006128">
    <property type="entry name" value="Lipoprotein_PsaA-like"/>
</dbReference>
<feature type="compositionally biased region" description="Basic and acidic residues" evidence="5">
    <location>
        <begin position="150"/>
        <end position="163"/>
    </location>
</feature>
<dbReference type="HOGENOM" id="CLU_016838_1_0_11"/>
<dbReference type="GO" id="GO:0007155">
    <property type="term" value="P:cell adhesion"/>
    <property type="evidence" value="ECO:0007669"/>
    <property type="project" value="InterPro"/>
</dbReference>
<dbReference type="Gene3D" id="3.40.50.1980">
    <property type="entry name" value="Nitrogenase molybdenum iron protein domain"/>
    <property type="match status" value="2"/>
</dbReference>
<dbReference type="InterPro" id="IPR006127">
    <property type="entry name" value="ZnuA-like"/>
</dbReference>
<dbReference type="PRINTS" id="PR00690">
    <property type="entry name" value="ADHESNFAMILY"/>
</dbReference>
<dbReference type="GO" id="GO:0030001">
    <property type="term" value="P:metal ion transport"/>
    <property type="evidence" value="ECO:0007669"/>
    <property type="project" value="InterPro"/>
</dbReference>
<dbReference type="CDD" id="cd01017">
    <property type="entry name" value="AdcA"/>
    <property type="match status" value="1"/>
</dbReference>
<keyword evidence="2 4" id="KW-0813">Transport</keyword>
<dbReference type="PANTHER" id="PTHR42953">
    <property type="entry name" value="HIGH-AFFINITY ZINC UPTAKE SYSTEM PROTEIN ZNUA-RELATED"/>
    <property type="match status" value="1"/>
</dbReference>
<dbReference type="Proteomes" id="UP000006001">
    <property type="component" value="Unassembled WGS sequence"/>
</dbReference>
<dbReference type="InterPro" id="IPR006129">
    <property type="entry name" value="AdhesinB"/>
</dbReference>
<evidence type="ECO:0000256" key="6">
    <source>
        <dbReference type="SAM" id="SignalP"/>
    </source>
</evidence>
<reference evidence="7" key="1">
    <citation type="submission" date="2009-10" db="EMBL/GenBank/DDBJ databases">
        <authorList>
            <person name="Weinstock G."/>
            <person name="Sodergren E."/>
            <person name="Clifton S."/>
            <person name="Fulton L."/>
            <person name="Fulton B."/>
            <person name="Courtney L."/>
            <person name="Fronick C."/>
            <person name="Harrison M."/>
            <person name="Strong C."/>
            <person name="Farmer C."/>
            <person name="Delahaunty K."/>
            <person name="Markovic C."/>
            <person name="Hall O."/>
            <person name="Minx P."/>
            <person name="Tomlinson C."/>
            <person name="Mitreva M."/>
            <person name="Nelson J."/>
            <person name="Hou S."/>
            <person name="Wollam A."/>
            <person name="Pepin K.H."/>
            <person name="Johnson M."/>
            <person name="Bhonagiri V."/>
            <person name="Nash W.E."/>
            <person name="Warren W."/>
            <person name="Chinwalla A."/>
            <person name="Mardis E.R."/>
            <person name="Wilson R.K."/>
        </authorList>
    </citation>
    <scope>NUCLEOTIDE SEQUENCE [LARGE SCALE GENOMIC DNA]</scope>
    <source>
        <strain evidence="7">ATCC 700122</strain>
    </source>
</reference>
<dbReference type="SUPFAM" id="SSF53807">
    <property type="entry name" value="Helical backbone' metal receptor"/>
    <property type="match status" value="1"/>
</dbReference>
<proteinExistence type="inferred from homology"/>
<sequence>MYSRRTFLVAGAAVCALSASFVLGGCGTSSPAKPVDDSRVQVVASFYPMYDFASKIGGDRVQVTCLVPAGTEPHDWEPSTADLKTFETADMLVYNGAGMEHWVHDVLESTTNDKLVAVEASKGAHLLELSPEALAEEAAEHAAEGGAHAHAHEHEGEDSKTDPHVWLAPENAKIEMNNIKEALIEIDPDGRETYEANYEKWAAECDALDSEFTKGLSGVSNHSIVVSHEAFGYLCDAYGLTQMPIEGIEADAEPDADQMAKIVDFVKQNNVKTIFSEELVSPKVAQAIADASGAQVEELNPLEGLSDEELAAGEEYFSVMRSNLDALKKALA</sequence>
<dbReference type="InterPro" id="IPR050492">
    <property type="entry name" value="Bact_metal-bind_prot9"/>
</dbReference>
<feature type="signal peptide" evidence="6">
    <location>
        <begin position="1"/>
        <end position="24"/>
    </location>
</feature>
<protein>
    <submittedName>
        <fullName evidence="7">Tat pathway signal sequence domain protein</fullName>
    </submittedName>
</protein>
<comment type="caution">
    <text evidence="7">The sequence shown here is derived from an EMBL/GenBank/DDBJ whole genome shotgun (WGS) entry which is preliminary data.</text>
</comment>
<dbReference type="eggNOG" id="COG0803">
    <property type="taxonomic scope" value="Bacteria"/>
</dbReference>
<evidence type="ECO:0000256" key="1">
    <source>
        <dbReference type="ARBA" id="ARBA00011028"/>
    </source>
</evidence>
<feature type="chain" id="PRO_5038344426" evidence="6">
    <location>
        <begin position="25"/>
        <end position="332"/>
    </location>
</feature>
<evidence type="ECO:0000256" key="2">
    <source>
        <dbReference type="ARBA" id="ARBA00022448"/>
    </source>
</evidence>
<dbReference type="STRING" id="649764.HMPREF0762_01641"/>
<feature type="region of interest" description="Disordered" evidence="5">
    <location>
        <begin position="137"/>
        <end position="163"/>
    </location>
</feature>
<dbReference type="PROSITE" id="PS51257">
    <property type="entry name" value="PROKAR_LIPOPROTEIN"/>
    <property type="match status" value="1"/>
</dbReference>